<evidence type="ECO:0000313" key="4">
    <source>
        <dbReference type="Proteomes" id="UP000245119"/>
    </source>
</evidence>
<dbReference type="Proteomes" id="UP000245119">
    <property type="component" value="Linkage Group LG7"/>
</dbReference>
<keyword evidence="2" id="KW-0812">Transmembrane</keyword>
<reference evidence="3 4" key="1">
    <citation type="submission" date="2018-04" db="EMBL/GenBank/DDBJ databases">
        <title>The genome of golden apple snail Pomacea canaliculata provides insight into stress tolerance and invasive adaptation.</title>
        <authorList>
            <person name="Liu C."/>
            <person name="Liu B."/>
            <person name="Ren Y."/>
            <person name="Zhang Y."/>
            <person name="Wang H."/>
            <person name="Li S."/>
            <person name="Jiang F."/>
            <person name="Yin L."/>
            <person name="Zhang G."/>
            <person name="Qian W."/>
            <person name="Fan W."/>
        </authorList>
    </citation>
    <scope>NUCLEOTIDE SEQUENCE [LARGE SCALE GENOMIC DNA]</scope>
    <source>
        <strain evidence="3">SZHN2017</strain>
        <tissue evidence="3">Muscle</tissue>
    </source>
</reference>
<protein>
    <submittedName>
        <fullName evidence="3">Uncharacterized protein</fullName>
    </submittedName>
</protein>
<accession>A0A2T7P194</accession>
<keyword evidence="2" id="KW-0472">Membrane</keyword>
<dbReference type="EMBL" id="PZQS01000007">
    <property type="protein sequence ID" value="PVD27198.1"/>
    <property type="molecule type" value="Genomic_DNA"/>
</dbReference>
<gene>
    <name evidence="3" type="ORF">C0Q70_12352</name>
</gene>
<evidence type="ECO:0000313" key="3">
    <source>
        <dbReference type="EMBL" id="PVD27198.1"/>
    </source>
</evidence>
<keyword evidence="4" id="KW-1185">Reference proteome</keyword>
<evidence type="ECO:0000256" key="1">
    <source>
        <dbReference type="SAM" id="MobiDB-lite"/>
    </source>
</evidence>
<proteinExistence type="predicted"/>
<feature type="region of interest" description="Disordered" evidence="1">
    <location>
        <begin position="106"/>
        <end position="135"/>
    </location>
</feature>
<sequence>MSVAVANIVAEIVAVLNYDKSYSCHPTNGYTCTKTTDVTFNITLGCETLQNVTLVGDGQQPVTCIPMESSPVESTNINNHNCSACANDTAPGNSVSHSRRKRCACPNGLPGPSADTGKPGNTGGEGGISNGHEQNESRFPIGHSIIILILIMNAVTGVVFLSLKQTKLCKSWKQNRKRRAKERTRLSKLEDTVKTKSPYLEYCLSEKKKDKGDRV</sequence>
<feature type="compositionally biased region" description="Gly residues" evidence="1">
    <location>
        <begin position="120"/>
        <end position="129"/>
    </location>
</feature>
<name>A0A2T7P194_POMCA</name>
<feature type="transmembrane region" description="Helical" evidence="2">
    <location>
        <begin position="141"/>
        <end position="163"/>
    </location>
</feature>
<comment type="caution">
    <text evidence="3">The sequence shown here is derived from an EMBL/GenBank/DDBJ whole genome shotgun (WGS) entry which is preliminary data.</text>
</comment>
<organism evidence="3 4">
    <name type="scientific">Pomacea canaliculata</name>
    <name type="common">Golden apple snail</name>
    <dbReference type="NCBI Taxonomy" id="400727"/>
    <lineage>
        <taxon>Eukaryota</taxon>
        <taxon>Metazoa</taxon>
        <taxon>Spiralia</taxon>
        <taxon>Lophotrochozoa</taxon>
        <taxon>Mollusca</taxon>
        <taxon>Gastropoda</taxon>
        <taxon>Caenogastropoda</taxon>
        <taxon>Architaenioglossa</taxon>
        <taxon>Ampullarioidea</taxon>
        <taxon>Ampullariidae</taxon>
        <taxon>Pomacea</taxon>
    </lineage>
</organism>
<evidence type="ECO:0000256" key="2">
    <source>
        <dbReference type="SAM" id="Phobius"/>
    </source>
</evidence>
<dbReference type="AlphaFoldDB" id="A0A2T7P194"/>
<keyword evidence="2" id="KW-1133">Transmembrane helix</keyword>